<keyword evidence="11" id="KW-1185">Reference proteome</keyword>
<dbReference type="InterPro" id="IPR036397">
    <property type="entry name" value="RNaseH_sf"/>
</dbReference>
<comment type="caution">
    <text evidence="10">The sequence shown here is derived from an EMBL/GenBank/DDBJ whole genome shotgun (WGS) entry which is preliminary data.</text>
</comment>
<dbReference type="PANTHER" id="PTHR41694:SF4">
    <property type="entry name" value="ENDOGENOUS RETROVIRUS GROUP K MEMBER 10 POL PROTEIN-RELATED"/>
    <property type="match status" value="1"/>
</dbReference>
<dbReference type="SUPFAM" id="SSF53098">
    <property type="entry name" value="Ribonuclease H-like"/>
    <property type="match status" value="1"/>
</dbReference>
<keyword evidence="5" id="KW-0378">Hydrolase</keyword>
<dbReference type="AlphaFoldDB" id="A0A7K9EBQ0"/>
<keyword evidence="1" id="KW-0808">Transferase</keyword>
<evidence type="ECO:0000256" key="3">
    <source>
        <dbReference type="ARBA" id="ARBA00022722"/>
    </source>
</evidence>
<evidence type="ECO:0000256" key="6">
    <source>
        <dbReference type="ARBA" id="ARBA00022833"/>
    </source>
</evidence>
<dbReference type="InterPro" id="IPR001584">
    <property type="entry name" value="Integrase_cat-core"/>
</dbReference>
<dbReference type="GO" id="GO:0004519">
    <property type="term" value="F:endonuclease activity"/>
    <property type="evidence" value="ECO:0007669"/>
    <property type="project" value="UniProtKB-KW"/>
</dbReference>
<evidence type="ECO:0000256" key="8">
    <source>
        <dbReference type="ARBA" id="ARBA00023268"/>
    </source>
</evidence>
<keyword evidence="2" id="KW-0548">Nucleotidyltransferase</keyword>
<evidence type="ECO:0000256" key="4">
    <source>
        <dbReference type="ARBA" id="ARBA00022759"/>
    </source>
</evidence>
<feature type="non-terminal residue" evidence="10">
    <location>
        <position position="64"/>
    </location>
</feature>
<dbReference type="OrthoDB" id="9359997at2759"/>
<sequence length="64" mass="7251">KAVKRHLLQAFAVMGVPQQIKTDNGSAYRSEALHTYFQLWKIQHLFGIPYNSTGQAIVECAHHT</sequence>
<dbReference type="PANTHER" id="PTHR41694">
    <property type="entry name" value="ENDOGENOUS RETROVIRUS GROUP K MEMBER POL PROTEIN"/>
    <property type="match status" value="1"/>
</dbReference>
<accession>A0A7K9EBQ0</accession>
<evidence type="ECO:0000313" key="11">
    <source>
        <dbReference type="Proteomes" id="UP000578343"/>
    </source>
</evidence>
<dbReference type="GO" id="GO:0003964">
    <property type="term" value="F:RNA-directed DNA polymerase activity"/>
    <property type="evidence" value="ECO:0007669"/>
    <property type="project" value="UniProtKB-KW"/>
</dbReference>
<evidence type="ECO:0000256" key="2">
    <source>
        <dbReference type="ARBA" id="ARBA00022695"/>
    </source>
</evidence>
<dbReference type="InterPro" id="IPR012337">
    <property type="entry name" value="RNaseH-like_sf"/>
</dbReference>
<feature type="domain" description="Integrase catalytic" evidence="9">
    <location>
        <begin position="1"/>
        <end position="64"/>
    </location>
</feature>
<keyword evidence="4" id="KW-0255">Endonuclease</keyword>
<dbReference type="Gene3D" id="3.30.420.10">
    <property type="entry name" value="Ribonuclease H-like superfamily/Ribonuclease H"/>
    <property type="match status" value="1"/>
</dbReference>
<dbReference type="GO" id="GO:0035613">
    <property type="term" value="F:RNA stem-loop binding"/>
    <property type="evidence" value="ECO:0007669"/>
    <property type="project" value="TreeGrafter"/>
</dbReference>
<keyword evidence="7" id="KW-0695">RNA-directed DNA polymerase</keyword>
<dbReference type="Pfam" id="PF00665">
    <property type="entry name" value="rve"/>
    <property type="match status" value="1"/>
</dbReference>
<keyword evidence="6" id="KW-0862">Zinc</keyword>
<feature type="non-terminal residue" evidence="10">
    <location>
        <position position="1"/>
    </location>
</feature>
<organism evidence="10 11">
    <name type="scientific">Baryphthengus martii</name>
    <name type="common">Rufous motmot</name>
    <dbReference type="NCBI Taxonomy" id="176943"/>
    <lineage>
        <taxon>Eukaryota</taxon>
        <taxon>Metazoa</taxon>
        <taxon>Chordata</taxon>
        <taxon>Craniata</taxon>
        <taxon>Vertebrata</taxon>
        <taxon>Euteleostomi</taxon>
        <taxon>Archelosauria</taxon>
        <taxon>Archosauria</taxon>
        <taxon>Dinosauria</taxon>
        <taxon>Saurischia</taxon>
        <taxon>Theropoda</taxon>
        <taxon>Coelurosauria</taxon>
        <taxon>Aves</taxon>
        <taxon>Neognathae</taxon>
        <taxon>Neoaves</taxon>
        <taxon>Telluraves</taxon>
        <taxon>Coraciimorphae</taxon>
        <taxon>Coraciiformes</taxon>
        <taxon>Momotidae</taxon>
        <taxon>Baryphthengus</taxon>
    </lineage>
</organism>
<proteinExistence type="predicted"/>
<evidence type="ECO:0000259" key="9">
    <source>
        <dbReference type="PROSITE" id="PS50994"/>
    </source>
</evidence>
<evidence type="ECO:0000256" key="1">
    <source>
        <dbReference type="ARBA" id="ARBA00022679"/>
    </source>
</evidence>
<dbReference type="GO" id="GO:0015074">
    <property type="term" value="P:DNA integration"/>
    <property type="evidence" value="ECO:0007669"/>
    <property type="project" value="InterPro"/>
</dbReference>
<keyword evidence="8" id="KW-0511">Multifunctional enzyme</keyword>
<dbReference type="PROSITE" id="PS50994">
    <property type="entry name" value="INTEGRASE"/>
    <property type="match status" value="1"/>
</dbReference>
<keyword evidence="3" id="KW-0540">Nuclease</keyword>
<dbReference type="Proteomes" id="UP000578343">
    <property type="component" value="Unassembled WGS sequence"/>
</dbReference>
<dbReference type="GO" id="GO:0016787">
    <property type="term" value="F:hydrolase activity"/>
    <property type="evidence" value="ECO:0007669"/>
    <property type="project" value="UniProtKB-KW"/>
</dbReference>
<name>A0A7K9EBQ0_BARMA</name>
<protein>
    <submittedName>
        <fullName evidence="10">POK6 protein</fullName>
    </submittedName>
</protein>
<evidence type="ECO:0000256" key="7">
    <source>
        <dbReference type="ARBA" id="ARBA00022918"/>
    </source>
</evidence>
<gene>
    <name evidence="10" type="primary">Ervk6_0</name>
    <name evidence="10" type="ORF">BARMAR_R14846</name>
</gene>
<evidence type="ECO:0000256" key="5">
    <source>
        <dbReference type="ARBA" id="ARBA00022801"/>
    </source>
</evidence>
<evidence type="ECO:0000313" key="10">
    <source>
        <dbReference type="EMBL" id="NXG74112.1"/>
    </source>
</evidence>
<dbReference type="EMBL" id="VWZK01010914">
    <property type="protein sequence ID" value="NXG74112.1"/>
    <property type="molecule type" value="Genomic_DNA"/>
</dbReference>
<reference evidence="10 11" key="1">
    <citation type="submission" date="2019-09" db="EMBL/GenBank/DDBJ databases">
        <title>Bird 10,000 Genomes (B10K) Project - Family phase.</title>
        <authorList>
            <person name="Zhang G."/>
        </authorList>
    </citation>
    <scope>NUCLEOTIDE SEQUENCE [LARGE SCALE GENOMIC DNA]</scope>
    <source>
        <strain evidence="10">B10K-DU-001-21</strain>
        <tissue evidence="10">Muscle</tissue>
    </source>
</reference>